<keyword evidence="4" id="KW-1185">Reference proteome</keyword>
<dbReference type="Proteomes" id="UP000588647">
    <property type="component" value="Unassembled WGS sequence"/>
</dbReference>
<dbReference type="RefSeq" id="WP_183207353.1">
    <property type="nucleotide sequence ID" value="NZ_JAAAMM010000002.1"/>
</dbReference>
<evidence type="ECO:0000313" key="4">
    <source>
        <dbReference type="Proteomes" id="UP000588647"/>
    </source>
</evidence>
<feature type="compositionally biased region" description="Basic and acidic residues" evidence="1">
    <location>
        <begin position="216"/>
        <end position="225"/>
    </location>
</feature>
<gene>
    <name evidence="3" type="ORF">GGR03_001887</name>
</gene>
<feature type="region of interest" description="Disordered" evidence="1">
    <location>
        <begin position="205"/>
        <end position="225"/>
    </location>
</feature>
<evidence type="ECO:0000313" key="3">
    <source>
        <dbReference type="EMBL" id="MBB4002812.1"/>
    </source>
</evidence>
<keyword evidence="2" id="KW-0732">Signal</keyword>
<feature type="signal peptide" evidence="2">
    <location>
        <begin position="1"/>
        <end position="23"/>
    </location>
</feature>
<accession>A0A7W6HD05</accession>
<sequence length="361" mass="37871">MTISARVLAVAALSALLAPLAPAAAADASCPERYHAALSSIGDDEYAALKAARTVAFKGDGAMPGAFVFPPPSRPRSREEMTALKEASGLARGRGRPSWQASADSRWLADRVTTELGDYLSQEKTPFLCGGVGEYLAVLRAQIARVGGGATDGGALVAAQMAATRQAIRAAHAAARPAPLPRYAPPLRNLLLSIVDFRPARGLERDPAIDPMQTHSSEKDIQGPRIDPDLPPLAMTAPIPLDTDADRLAAIDGLLELAQQRELVAGQAEEDMGDAGEEAESAQPRPVLTRLAALQPTIAAATGPASDAQTRRALVAALSAIEVLDYLAHRPASGEDPMLAAMERTFAAIEAAHERSCDCRD</sequence>
<evidence type="ECO:0000256" key="1">
    <source>
        <dbReference type="SAM" id="MobiDB-lite"/>
    </source>
</evidence>
<evidence type="ECO:0000256" key="2">
    <source>
        <dbReference type="SAM" id="SignalP"/>
    </source>
</evidence>
<organism evidence="3 4">
    <name type="scientific">Aurantimonas endophytica</name>
    <dbReference type="NCBI Taxonomy" id="1522175"/>
    <lineage>
        <taxon>Bacteria</taxon>
        <taxon>Pseudomonadati</taxon>
        <taxon>Pseudomonadota</taxon>
        <taxon>Alphaproteobacteria</taxon>
        <taxon>Hyphomicrobiales</taxon>
        <taxon>Aurantimonadaceae</taxon>
        <taxon>Aurantimonas</taxon>
    </lineage>
</organism>
<feature type="chain" id="PRO_5030778881" evidence="2">
    <location>
        <begin position="24"/>
        <end position="361"/>
    </location>
</feature>
<reference evidence="3 4" key="1">
    <citation type="submission" date="2020-08" db="EMBL/GenBank/DDBJ databases">
        <title>Genomic Encyclopedia of Type Strains, Phase IV (KMG-IV): sequencing the most valuable type-strain genomes for metagenomic binning, comparative biology and taxonomic classification.</title>
        <authorList>
            <person name="Goeker M."/>
        </authorList>
    </citation>
    <scope>NUCLEOTIDE SEQUENCE [LARGE SCALE GENOMIC DNA]</scope>
    <source>
        <strain evidence="3 4">DSM 103570</strain>
    </source>
</reference>
<proteinExistence type="predicted"/>
<dbReference type="AlphaFoldDB" id="A0A7W6HD05"/>
<protein>
    <submittedName>
        <fullName evidence="3">Uncharacterized protein</fullName>
    </submittedName>
</protein>
<comment type="caution">
    <text evidence="3">The sequence shown here is derived from an EMBL/GenBank/DDBJ whole genome shotgun (WGS) entry which is preliminary data.</text>
</comment>
<dbReference type="EMBL" id="JACIEM010000002">
    <property type="protein sequence ID" value="MBB4002812.1"/>
    <property type="molecule type" value="Genomic_DNA"/>
</dbReference>
<name>A0A7W6HD05_9HYPH</name>